<proteinExistence type="predicted"/>
<reference evidence="1" key="1">
    <citation type="submission" date="2021-01" db="EMBL/GenBank/DDBJ databases">
        <authorList>
            <person name="Corre E."/>
            <person name="Pelletier E."/>
            <person name="Niang G."/>
            <person name="Scheremetjew M."/>
            <person name="Finn R."/>
            <person name="Kale V."/>
            <person name="Holt S."/>
            <person name="Cochrane G."/>
            <person name="Meng A."/>
            <person name="Brown T."/>
            <person name="Cohen L."/>
        </authorList>
    </citation>
    <scope>NUCLEOTIDE SEQUENCE</scope>
    <source>
        <strain evidence="1">CCMP645</strain>
    </source>
</reference>
<accession>A0A7S4BZJ0</accession>
<sequence>MCASLAEVSCQVCSHLHATAVALSEGLVHGDPQQHSGPGPFSHLSHVGIRVRERDEQILDLLLHTLDLCQAHRHELGSSALLFSGFLALFQLLLRQSTCIRRLCNVRYICPSFQLLP</sequence>
<organism evidence="1">
    <name type="scientific">Chrysotila carterae</name>
    <name type="common">Marine alga</name>
    <name type="synonym">Syracosphaera carterae</name>
    <dbReference type="NCBI Taxonomy" id="13221"/>
    <lineage>
        <taxon>Eukaryota</taxon>
        <taxon>Haptista</taxon>
        <taxon>Haptophyta</taxon>
        <taxon>Prymnesiophyceae</taxon>
        <taxon>Isochrysidales</taxon>
        <taxon>Isochrysidaceae</taxon>
        <taxon>Chrysotila</taxon>
    </lineage>
</organism>
<dbReference type="EMBL" id="HBIZ01053939">
    <property type="protein sequence ID" value="CAE0781813.1"/>
    <property type="molecule type" value="Transcribed_RNA"/>
</dbReference>
<dbReference type="AlphaFoldDB" id="A0A7S4BZJ0"/>
<gene>
    <name evidence="1" type="ORF">PCAR00345_LOCUS34509</name>
</gene>
<evidence type="ECO:0000313" key="1">
    <source>
        <dbReference type="EMBL" id="CAE0781813.1"/>
    </source>
</evidence>
<name>A0A7S4BZJ0_CHRCT</name>
<protein>
    <submittedName>
        <fullName evidence="1">Uncharacterized protein</fullName>
    </submittedName>
</protein>